<dbReference type="STRING" id="572544.Ilyop_1393"/>
<dbReference type="eggNOG" id="COG3842">
    <property type="taxonomic scope" value="Bacteria"/>
</dbReference>
<accession>E3HAI6</accession>
<dbReference type="Proteomes" id="UP000006875">
    <property type="component" value="Chromosome"/>
</dbReference>
<feature type="domain" description="ABC transporter" evidence="4">
    <location>
        <begin position="2"/>
        <end position="204"/>
    </location>
</feature>
<dbReference type="InterPro" id="IPR017871">
    <property type="entry name" value="ABC_transporter-like_CS"/>
</dbReference>
<dbReference type="KEGG" id="ipo:Ilyop_1393"/>
<dbReference type="HOGENOM" id="CLU_000604_1_22_0"/>
<dbReference type="PANTHER" id="PTHR42781">
    <property type="entry name" value="SPERMIDINE/PUTRESCINE IMPORT ATP-BINDING PROTEIN POTA"/>
    <property type="match status" value="1"/>
</dbReference>
<keyword evidence="3" id="KW-0067">ATP-binding</keyword>
<keyword evidence="6" id="KW-1185">Reference proteome</keyword>
<organism evidence="5 6">
    <name type="scientific">Ilyobacter polytropus (strain ATCC 51220 / DSM 2926 / LMG 16218 / CuHBu1)</name>
    <dbReference type="NCBI Taxonomy" id="572544"/>
    <lineage>
        <taxon>Bacteria</taxon>
        <taxon>Fusobacteriati</taxon>
        <taxon>Fusobacteriota</taxon>
        <taxon>Fusobacteriia</taxon>
        <taxon>Fusobacteriales</taxon>
        <taxon>Fusobacteriaceae</taxon>
        <taxon>Ilyobacter</taxon>
    </lineage>
</organism>
<dbReference type="SUPFAM" id="SSF52540">
    <property type="entry name" value="P-loop containing nucleoside triphosphate hydrolases"/>
    <property type="match status" value="1"/>
</dbReference>
<dbReference type="SMART" id="SM00382">
    <property type="entry name" value="AAA"/>
    <property type="match status" value="1"/>
</dbReference>
<evidence type="ECO:0000313" key="6">
    <source>
        <dbReference type="Proteomes" id="UP000006875"/>
    </source>
</evidence>
<evidence type="ECO:0000256" key="3">
    <source>
        <dbReference type="ARBA" id="ARBA00022840"/>
    </source>
</evidence>
<dbReference type="PROSITE" id="PS00211">
    <property type="entry name" value="ABC_TRANSPORTER_1"/>
    <property type="match status" value="1"/>
</dbReference>
<dbReference type="InterPro" id="IPR050093">
    <property type="entry name" value="ABC_SmlMolc_Importer"/>
</dbReference>
<reference evidence="5 6" key="1">
    <citation type="journal article" date="2010" name="Stand. Genomic Sci.">
        <title>Complete genome sequence of Ilyobacter polytropus type strain (CuHbu1).</title>
        <authorList>
            <person name="Sikorski J."/>
            <person name="Chertkov O."/>
            <person name="Lapidus A."/>
            <person name="Nolan M."/>
            <person name="Lucas S."/>
            <person name="Del Rio T.G."/>
            <person name="Tice H."/>
            <person name="Cheng J.F."/>
            <person name="Tapia R."/>
            <person name="Han C."/>
            <person name="Goodwin L."/>
            <person name="Pitluck S."/>
            <person name="Liolios K."/>
            <person name="Ivanova N."/>
            <person name="Mavromatis K."/>
            <person name="Mikhailova N."/>
            <person name="Pati A."/>
            <person name="Chen A."/>
            <person name="Palaniappan K."/>
            <person name="Land M."/>
            <person name="Hauser L."/>
            <person name="Chang Y.J."/>
            <person name="Jeffries C.D."/>
            <person name="Brambilla E."/>
            <person name="Yasawong M."/>
            <person name="Rohde M."/>
            <person name="Pukall R."/>
            <person name="Spring S."/>
            <person name="Goker M."/>
            <person name="Woyke T."/>
            <person name="Bristow J."/>
            <person name="Eisen J.A."/>
            <person name="Markowitz V."/>
            <person name="Hugenholtz P."/>
            <person name="Kyrpides N.C."/>
            <person name="Klenk H.P."/>
        </authorList>
    </citation>
    <scope>NUCLEOTIDE SEQUENCE [LARGE SCALE GENOMIC DNA]</scope>
    <source>
        <strain evidence="6">ATCC 51220 / DSM 2926 / LMG 16218 / CuHBu1</strain>
    </source>
</reference>
<keyword evidence="2" id="KW-0547">Nucleotide-binding</keyword>
<sequence length="204" mass="23025">MLRVKLFKEMYNSNLDIDFAVDKEVLAIQGASGAGKSTLLECISGLQIPDRGQISIRGDIVYSSDAAINTKARHRKIGYVFQNYALFPHMSVKENICFGMKCRGIGDSEYVDYLMKTLKINHLEKRYPGQISGGEKQRVALVRALATKPEVLLLDEPFSALDQDTKNIVYEEFLKLKNTFDMSIILVTHNQYEAEALGDRILKI</sequence>
<evidence type="ECO:0000256" key="2">
    <source>
        <dbReference type="ARBA" id="ARBA00022741"/>
    </source>
</evidence>
<proteinExistence type="predicted"/>
<dbReference type="Pfam" id="PF00005">
    <property type="entry name" value="ABC_tran"/>
    <property type="match status" value="1"/>
</dbReference>
<protein>
    <submittedName>
        <fullName evidence="5">ABC transporter related protein</fullName>
    </submittedName>
</protein>
<dbReference type="InterPro" id="IPR003439">
    <property type="entry name" value="ABC_transporter-like_ATP-bd"/>
</dbReference>
<dbReference type="PROSITE" id="PS50893">
    <property type="entry name" value="ABC_TRANSPORTER_2"/>
    <property type="match status" value="1"/>
</dbReference>
<dbReference type="GO" id="GO:0016887">
    <property type="term" value="F:ATP hydrolysis activity"/>
    <property type="evidence" value="ECO:0007669"/>
    <property type="project" value="InterPro"/>
</dbReference>
<dbReference type="InterPro" id="IPR003593">
    <property type="entry name" value="AAA+_ATPase"/>
</dbReference>
<evidence type="ECO:0000313" key="5">
    <source>
        <dbReference type="EMBL" id="ADO83173.1"/>
    </source>
</evidence>
<dbReference type="PANTHER" id="PTHR42781:SF4">
    <property type="entry name" value="SPERMIDINE_PUTRESCINE IMPORT ATP-BINDING PROTEIN POTA"/>
    <property type="match status" value="1"/>
</dbReference>
<dbReference type="Gene3D" id="3.40.50.300">
    <property type="entry name" value="P-loop containing nucleotide triphosphate hydrolases"/>
    <property type="match status" value="1"/>
</dbReference>
<name>E3HAI6_ILYPC</name>
<evidence type="ECO:0000256" key="1">
    <source>
        <dbReference type="ARBA" id="ARBA00022448"/>
    </source>
</evidence>
<dbReference type="InterPro" id="IPR027417">
    <property type="entry name" value="P-loop_NTPase"/>
</dbReference>
<dbReference type="EMBL" id="CP002281">
    <property type="protein sequence ID" value="ADO83173.1"/>
    <property type="molecule type" value="Genomic_DNA"/>
</dbReference>
<dbReference type="GO" id="GO:0005524">
    <property type="term" value="F:ATP binding"/>
    <property type="evidence" value="ECO:0007669"/>
    <property type="project" value="UniProtKB-KW"/>
</dbReference>
<gene>
    <name evidence="5" type="ordered locus">Ilyop_1393</name>
</gene>
<evidence type="ECO:0000259" key="4">
    <source>
        <dbReference type="PROSITE" id="PS50893"/>
    </source>
</evidence>
<keyword evidence="1" id="KW-0813">Transport</keyword>
<dbReference type="AlphaFoldDB" id="E3HAI6"/>